<dbReference type="EMBL" id="CAJNOC010006899">
    <property type="protein sequence ID" value="CAF1088132.1"/>
    <property type="molecule type" value="Genomic_DNA"/>
</dbReference>
<proteinExistence type="predicted"/>
<dbReference type="Proteomes" id="UP000663879">
    <property type="component" value="Unassembled WGS sequence"/>
</dbReference>
<organism evidence="1 2">
    <name type="scientific">Brachionus calyciflorus</name>
    <dbReference type="NCBI Taxonomy" id="104777"/>
    <lineage>
        <taxon>Eukaryota</taxon>
        <taxon>Metazoa</taxon>
        <taxon>Spiralia</taxon>
        <taxon>Gnathifera</taxon>
        <taxon>Rotifera</taxon>
        <taxon>Eurotatoria</taxon>
        <taxon>Monogononta</taxon>
        <taxon>Pseudotrocha</taxon>
        <taxon>Ploima</taxon>
        <taxon>Brachionidae</taxon>
        <taxon>Brachionus</taxon>
    </lineage>
</organism>
<dbReference type="AlphaFoldDB" id="A0A814N5J0"/>
<evidence type="ECO:0000313" key="2">
    <source>
        <dbReference type="Proteomes" id="UP000663879"/>
    </source>
</evidence>
<sequence>MKFAYLNSQNSMVVKATDDPESHSHLSSEWQSDAFGGGAVLLNKKSNSESKKDVMRQIVLKSIHTGLDLNEPSIRNQLASQGILEPNRNFTRDNKPTTIVFAKVKDKEHLEYIINNGFYLGFTKLKPAEPFLKLNQC</sequence>
<reference evidence="1" key="1">
    <citation type="submission" date="2021-02" db="EMBL/GenBank/DDBJ databases">
        <authorList>
            <person name="Nowell W R."/>
        </authorList>
    </citation>
    <scope>NUCLEOTIDE SEQUENCE</scope>
    <source>
        <strain evidence="1">Ploen Becks lab</strain>
    </source>
</reference>
<accession>A0A814N5J0</accession>
<comment type="caution">
    <text evidence="1">The sequence shown here is derived from an EMBL/GenBank/DDBJ whole genome shotgun (WGS) entry which is preliminary data.</text>
</comment>
<keyword evidence="2" id="KW-1185">Reference proteome</keyword>
<name>A0A814N5J0_9BILA</name>
<protein>
    <submittedName>
        <fullName evidence="1">Uncharacterized protein</fullName>
    </submittedName>
</protein>
<evidence type="ECO:0000313" key="1">
    <source>
        <dbReference type="EMBL" id="CAF1088132.1"/>
    </source>
</evidence>
<gene>
    <name evidence="1" type="ORF">OXX778_LOCUS20529</name>
</gene>